<organism evidence="1">
    <name type="scientific">Pseudomonas aeruginosa</name>
    <dbReference type="NCBI Taxonomy" id="287"/>
    <lineage>
        <taxon>Bacteria</taxon>
        <taxon>Pseudomonadati</taxon>
        <taxon>Pseudomonadota</taxon>
        <taxon>Gammaproteobacteria</taxon>
        <taxon>Pseudomonadales</taxon>
        <taxon>Pseudomonadaceae</taxon>
        <taxon>Pseudomonas</taxon>
    </lineage>
</organism>
<gene>
    <name evidence="1" type="primary">ORF SG93</name>
</gene>
<accession>Q8GPR0</accession>
<reference evidence="1" key="1">
    <citation type="journal article" date="2002" name="J. Bacteriol.">
        <title>Gene islands integrated into tRNA(Gly) genes confer genome diversity on a Pseudomonas aeruginosa clone.</title>
        <authorList>
            <person name="Larbig K.D."/>
            <person name="Christmann A."/>
            <person name="Johann A."/>
            <person name="Klockgether J."/>
            <person name="Hartsch T."/>
            <person name="Merkl R."/>
            <person name="Wiehlmann L."/>
            <person name="Fritz H.-J."/>
            <person name="Tuemmler B."/>
        </authorList>
    </citation>
    <scope>NUCLEOTIDE SEQUENCE</scope>
    <source>
        <strain evidence="1">SG17M</strain>
    </source>
</reference>
<name>Q8GPR0_PSEAI</name>
<dbReference type="AlphaFoldDB" id="Q8GPR0"/>
<protein>
    <submittedName>
        <fullName evidence="1">Uncharacterized protein ORF SG93</fullName>
    </submittedName>
</protein>
<sequence length="135" mass="14423">MSSTSVDTMPAARILGCTAESSAPTRPVRPAPACGRTPARRWCLAPFQPGGSSMSHAHPASPTATQARAESIGYLALTYVGKRLPLQVRQSGAGHFIGTADDNGPVSRESVEYFRSYEAAEQALSTGRWQQRLHP</sequence>
<proteinExistence type="predicted"/>
<evidence type="ECO:0000313" key="1">
    <source>
        <dbReference type="EMBL" id="AAN62314.1"/>
    </source>
</evidence>
<dbReference type="EMBL" id="AF440524">
    <property type="protein sequence ID" value="AAN62314.1"/>
    <property type="molecule type" value="Genomic_DNA"/>
</dbReference>